<sequence>MDTISLIDALPIDLLYVVSNYDPAVVFLKNYPLGKYDWFKLVRLNFGFVFERDLCTNEEMMNVYVENCFRDR</sequence>
<reference evidence="1" key="1">
    <citation type="submission" date="2018-10" db="EMBL/GenBank/DDBJ databases">
        <title>Hidden diversity of soil giant viruses.</title>
        <authorList>
            <person name="Schulz F."/>
            <person name="Alteio L."/>
            <person name="Goudeau D."/>
            <person name="Ryan E.M."/>
            <person name="Malmstrom R.R."/>
            <person name="Blanchard J."/>
            <person name="Woyke T."/>
        </authorList>
    </citation>
    <scope>NUCLEOTIDE SEQUENCE</scope>
    <source>
        <strain evidence="1">HYV1</strain>
    </source>
</reference>
<gene>
    <name evidence="1" type="ORF">Hyperionvirus27_1</name>
</gene>
<protein>
    <submittedName>
        <fullName evidence="1">Uncharacterized protein</fullName>
    </submittedName>
</protein>
<proteinExistence type="predicted"/>
<feature type="non-terminal residue" evidence="1">
    <location>
        <position position="72"/>
    </location>
</feature>
<accession>A0A3G5ADY2</accession>
<name>A0A3G5ADY2_9VIRU</name>
<organism evidence="1">
    <name type="scientific">Hyperionvirus sp</name>
    <dbReference type="NCBI Taxonomy" id="2487770"/>
    <lineage>
        <taxon>Viruses</taxon>
        <taxon>Varidnaviria</taxon>
        <taxon>Bamfordvirae</taxon>
        <taxon>Nucleocytoviricota</taxon>
        <taxon>Megaviricetes</taxon>
        <taxon>Imitervirales</taxon>
        <taxon>Mimiviridae</taxon>
        <taxon>Klosneuvirinae</taxon>
    </lineage>
</organism>
<evidence type="ECO:0000313" key="1">
    <source>
        <dbReference type="EMBL" id="AYV84481.1"/>
    </source>
</evidence>
<dbReference type="EMBL" id="MK072409">
    <property type="protein sequence ID" value="AYV84481.1"/>
    <property type="molecule type" value="Genomic_DNA"/>
</dbReference>